<protein>
    <recommendedName>
        <fullName evidence="6">Carbamoyltransferase</fullName>
    </recommendedName>
</protein>
<evidence type="ECO:0000259" key="3">
    <source>
        <dbReference type="Pfam" id="PF16861"/>
    </source>
</evidence>
<dbReference type="Gene3D" id="3.30.420.40">
    <property type="match status" value="2"/>
</dbReference>
<reference evidence="4 5" key="1">
    <citation type="submission" date="2020-07" db="EMBL/GenBank/DDBJ databases">
        <authorList>
            <person name="Li M."/>
        </authorList>
    </citation>
    <scope>NUCLEOTIDE SEQUENCE [LARGE SCALE GENOMIC DNA]</scope>
    <source>
        <strain evidence="4 5">DSM 23284</strain>
    </source>
</reference>
<evidence type="ECO:0000256" key="1">
    <source>
        <dbReference type="ARBA" id="ARBA00006129"/>
    </source>
</evidence>
<dbReference type="GO" id="GO:0003824">
    <property type="term" value="F:catalytic activity"/>
    <property type="evidence" value="ECO:0007669"/>
    <property type="project" value="InterPro"/>
</dbReference>
<dbReference type="Pfam" id="PF02543">
    <property type="entry name" value="Carbam_trans_N"/>
    <property type="match status" value="1"/>
</dbReference>
<name>A0A838XUZ2_9HYPH</name>
<accession>A0A838XUZ2</accession>
<dbReference type="SUPFAM" id="SSF53067">
    <property type="entry name" value="Actin-like ATPase domain"/>
    <property type="match status" value="1"/>
</dbReference>
<gene>
    <name evidence="4" type="ORF">H1W37_17960</name>
</gene>
<comment type="caution">
    <text evidence="4">The sequence shown here is derived from an EMBL/GenBank/DDBJ whole genome shotgun (WGS) entry which is preliminary data.</text>
</comment>
<organism evidence="4 5">
    <name type="scientific">Stappia taiwanensis</name>
    <dbReference type="NCBI Taxonomy" id="992267"/>
    <lineage>
        <taxon>Bacteria</taxon>
        <taxon>Pseudomonadati</taxon>
        <taxon>Pseudomonadota</taxon>
        <taxon>Alphaproteobacteria</taxon>
        <taxon>Hyphomicrobiales</taxon>
        <taxon>Stappiaceae</taxon>
        <taxon>Stappia</taxon>
    </lineage>
</organism>
<dbReference type="EMBL" id="JACEON010000020">
    <property type="protein sequence ID" value="MBA4613547.1"/>
    <property type="molecule type" value="Genomic_DNA"/>
</dbReference>
<dbReference type="InterPro" id="IPR031730">
    <property type="entry name" value="Carbam_trans_C"/>
</dbReference>
<dbReference type="InterPro" id="IPR038152">
    <property type="entry name" value="Carbam_trans_C_sf"/>
</dbReference>
<dbReference type="PANTHER" id="PTHR34847">
    <property type="entry name" value="NODULATION PROTEIN U"/>
    <property type="match status" value="1"/>
</dbReference>
<dbReference type="InterPro" id="IPR003696">
    <property type="entry name" value="Carbtransf_dom"/>
</dbReference>
<feature type="domain" description="Carbamoyltransferase" evidence="2">
    <location>
        <begin position="21"/>
        <end position="337"/>
    </location>
</feature>
<dbReference type="Proteomes" id="UP000559404">
    <property type="component" value="Unassembled WGS sequence"/>
</dbReference>
<dbReference type="Pfam" id="PF16861">
    <property type="entry name" value="Carbam_trans_C"/>
    <property type="match status" value="1"/>
</dbReference>
<dbReference type="RefSeq" id="WP_181761742.1">
    <property type="nucleotide sequence ID" value="NZ_BMCR01000004.1"/>
</dbReference>
<proteinExistence type="inferred from homology"/>
<feature type="domain" description="Carbamoyltransferase C-terminal" evidence="3">
    <location>
        <begin position="396"/>
        <end position="568"/>
    </location>
</feature>
<evidence type="ECO:0000259" key="2">
    <source>
        <dbReference type="Pfam" id="PF02543"/>
    </source>
</evidence>
<evidence type="ECO:0008006" key="6">
    <source>
        <dbReference type="Google" id="ProtNLM"/>
    </source>
</evidence>
<reference evidence="4 5" key="2">
    <citation type="submission" date="2020-08" db="EMBL/GenBank/DDBJ databases">
        <title>Stappia taiwanensis sp. nov., isolated from a coastal thermal spring.</title>
        <authorList>
            <person name="Kampfer P."/>
        </authorList>
    </citation>
    <scope>NUCLEOTIDE SEQUENCE [LARGE SCALE GENOMIC DNA]</scope>
    <source>
        <strain evidence="4 5">DSM 23284</strain>
    </source>
</reference>
<dbReference type="InterPro" id="IPR043129">
    <property type="entry name" value="ATPase_NBD"/>
</dbReference>
<dbReference type="AlphaFoldDB" id="A0A838XUZ2"/>
<dbReference type="PANTHER" id="PTHR34847:SF1">
    <property type="entry name" value="NODULATION PROTEIN U"/>
    <property type="match status" value="1"/>
</dbReference>
<sequence length="658" mass="70718">MKAIGFSGGPDHIAFPAVAPGLSPLFFHDAAAALAIDGEVLFAVEQERLSRQKHTNAFPVEALRACTTFGSLAPQEIDAFAFFFEEAYYDRSLQDDCRKLGLPAPPPVRKLLRDRLSATFEAEIPDDRLFFVNHHKAHALSAYRASGLDHALVLVIDGNGEDVSSSLFDARGDALRLLTNHGVAYSLGHFFRLATKLAGFRDFEEYKFMGLAPYGDAAALQTGMMGLFTPLADGGYELDMDGLTALAARHGVGGTSAGQPDRVTADFAAAAQALLERAVQHLLAPWVGRTDARALCLAGGVAQNCVMNARLARTGDFDTVFAYPAAYDAGAAIGAALAVSPPPRPAPRPAATATGATYCAFLGPELERDAKIAAELERFGPLIETRPIAAPDERAAECLAQGEIIGFAAGRSEFGPRALGARSILADPRPKENWQRINLAIKQRESFRPFAPAALAEDAAALFEMPDAALNLGHMTFVSRVRPAHQARLGAVTHVDGSARLQTVATSSNPALYSLISAFKARTGCPVLLNTSFNNSHEPIVQSARDALRTFLTTELDCLFVGGFEVRKAGAPEDHLAALRWRLDPWVEIAKEDTEQVTLIRAGRYRTTLPAPLFAMLLEPAENGARGSQRSGQAHPHALAEAVATLWRQRFIDVHHAC</sequence>
<evidence type="ECO:0000313" key="5">
    <source>
        <dbReference type="Proteomes" id="UP000559404"/>
    </source>
</evidence>
<evidence type="ECO:0000313" key="4">
    <source>
        <dbReference type="EMBL" id="MBA4613547.1"/>
    </source>
</evidence>
<dbReference type="InterPro" id="IPR051338">
    <property type="entry name" value="NodU/CmcH_Carbamoyltrnsfr"/>
</dbReference>
<dbReference type="Gene3D" id="3.90.870.20">
    <property type="entry name" value="Carbamoyltransferase, C-terminal domain"/>
    <property type="match status" value="1"/>
</dbReference>
<comment type="similarity">
    <text evidence="1">Belongs to the NodU/CmcH family.</text>
</comment>
<keyword evidence="5" id="KW-1185">Reference proteome</keyword>